<keyword evidence="2" id="KW-1185">Reference proteome</keyword>
<name>A0A6A4FQ44_9STRA</name>
<dbReference type="EMBL" id="QXFT01000227">
    <property type="protein sequence ID" value="KAE9350267.1"/>
    <property type="molecule type" value="Genomic_DNA"/>
</dbReference>
<comment type="caution">
    <text evidence="1">The sequence shown here is derived from an EMBL/GenBank/DDBJ whole genome shotgun (WGS) entry which is preliminary data.</text>
</comment>
<dbReference type="PANTHER" id="PTHR40866">
    <property type="entry name" value="BED-TYPE DOMAIN-CONTAINING PROTEIN"/>
    <property type="match status" value="1"/>
</dbReference>
<sequence length="209" mass="23646">MVNRYFKLLEFLDPEDDDILHLLPSPACNKRLRSLLAELRDIESVAKALQGHDVDLLDVRQWFDELIAAKPEFAHYLGPRADIVHSPDFESGCVRVLRGKSDRLTRAEKAALLPFVATRSSADPDNAAGVSTSFVERLRKRRRLAEAAVEYDQLTSIPPTSNAVERFFSVARVTFGQQRHGLLPLTLETLLFLKENRSYWDASTVNGLR</sequence>
<gene>
    <name evidence="1" type="ORF">PR003_g5453</name>
</gene>
<evidence type="ECO:0000313" key="2">
    <source>
        <dbReference type="Proteomes" id="UP000434957"/>
    </source>
</evidence>
<dbReference type="PANTHER" id="PTHR40866:SF1">
    <property type="entry name" value="BED-TYPE DOMAIN-CONTAINING PROTEIN"/>
    <property type="match status" value="1"/>
</dbReference>
<proteinExistence type="predicted"/>
<protein>
    <recommendedName>
        <fullName evidence="3">HAT C-terminal dimerisation domain-containing protein</fullName>
    </recommendedName>
</protein>
<dbReference type="InterPro" id="IPR012337">
    <property type="entry name" value="RNaseH-like_sf"/>
</dbReference>
<organism evidence="1 2">
    <name type="scientific">Phytophthora rubi</name>
    <dbReference type="NCBI Taxonomy" id="129364"/>
    <lineage>
        <taxon>Eukaryota</taxon>
        <taxon>Sar</taxon>
        <taxon>Stramenopiles</taxon>
        <taxon>Oomycota</taxon>
        <taxon>Peronosporomycetes</taxon>
        <taxon>Peronosporales</taxon>
        <taxon>Peronosporaceae</taxon>
        <taxon>Phytophthora</taxon>
    </lineage>
</organism>
<evidence type="ECO:0000313" key="1">
    <source>
        <dbReference type="EMBL" id="KAE9350267.1"/>
    </source>
</evidence>
<accession>A0A6A4FQ44</accession>
<dbReference type="SUPFAM" id="SSF53098">
    <property type="entry name" value="Ribonuclease H-like"/>
    <property type="match status" value="1"/>
</dbReference>
<dbReference type="AlphaFoldDB" id="A0A6A4FQ44"/>
<evidence type="ECO:0008006" key="3">
    <source>
        <dbReference type="Google" id="ProtNLM"/>
    </source>
</evidence>
<reference evidence="1 2" key="1">
    <citation type="submission" date="2018-08" db="EMBL/GenBank/DDBJ databases">
        <title>Genomic investigation of the strawberry pathogen Phytophthora fragariae indicates pathogenicity is determined by transcriptional variation in three key races.</title>
        <authorList>
            <person name="Adams T.M."/>
            <person name="Armitage A.D."/>
            <person name="Sobczyk M.K."/>
            <person name="Bates H.J."/>
            <person name="Dunwell J.M."/>
            <person name="Nellist C.F."/>
            <person name="Harrison R.J."/>
        </authorList>
    </citation>
    <scope>NUCLEOTIDE SEQUENCE [LARGE SCALE GENOMIC DNA]</scope>
    <source>
        <strain evidence="1 2">SCRP333</strain>
    </source>
</reference>
<dbReference type="Proteomes" id="UP000434957">
    <property type="component" value="Unassembled WGS sequence"/>
</dbReference>